<keyword evidence="2" id="KW-1185">Reference proteome</keyword>
<feature type="non-terminal residue" evidence="1">
    <location>
        <position position="1"/>
    </location>
</feature>
<reference evidence="1 2" key="1">
    <citation type="submission" date="2021-06" db="EMBL/GenBank/DDBJ databases">
        <authorList>
            <person name="Palmer J.M."/>
        </authorList>
    </citation>
    <scope>NUCLEOTIDE SEQUENCE [LARGE SCALE GENOMIC DNA]</scope>
    <source>
        <strain evidence="1 2">AS_MEX2019</strain>
        <tissue evidence="1">Muscle</tissue>
    </source>
</reference>
<dbReference type="Proteomes" id="UP001469553">
    <property type="component" value="Unassembled WGS sequence"/>
</dbReference>
<accession>A0ABV0ZYJ7</accession>
<name>A0ABV0ZYJ7_9TELE</name>
<gene>
    <name evidence="1" type="ORF">AMECASPLE_011008</name>
</gene>
<protein>
    <submittedName>
        <fullName evidence="1">Uncharacterized protein</fullName>
    </submittedName>
</protein>
<proteinExistence type="predicted"/>
<organism evidence="1 2">
    <name type="scientific">Ameca splendens</name>
    <dbReference type="NCBI Taxonomy" id="208324"/>
    <lineage>
        <taxon>Eukaryota</taxon>
        <taxon>Metazoa</taxon>
        <taxon>Chordata</taxon>
        <taxon>Craniata</taxon>
        <taxon>Vertebrata</taxon>
        <taxon>Euteleostomi</taxon>
        <taxon>Actinopterygii</taxon>
        <taxon>Neopterygii</taxon>
        <taxon>Teleostei</taxon>
        <taxon>Neoteleostei</taxon>
        <taxon>Acanthomorphata</taxon>
        <taxon>Ovalentaria</taxon>
        <taxon>Atherinomorphae</taxon>
        <taxon>Cyprinodontiformes</taxon>
        <taxon>Goodeidae</taxon>
        <taxon>Ameca</taxon>
    </lineage>
</organism>
<comment type="caution">
    <text evidence="1">The sequence shown here is derived from an EMBL/GenBank/DDBJ whole genome shotgun (WGS) entry which is preliminary data.</text>
</comment>
<evidence type="ECO:0000313" key="2">
    <source>
        <dbReference type="Proteomes" id="UP001469553"/>
    </source>
</evidence>
<evidence type="ECO:0000313" key="1">
    <source>
        <dbReference type="EMBL" id="MEQ2310625.1"/>
    </source>
</evidence>
<sequence length="126" mass="13597">TGVTADFLRRHCLNKNPALQQTDLFHAGPQRNWTEGHSALMSLCWQIGITLQTGSKSVTRSGLQKQTVFQRVPSRDPVSTTPSGAVFPGLKDGQRDLITVVTAVTCSLAGRQNEPPHPTATEVSCS</sequence>
<dbReference type="EMBL" id="JAHRIP010075887">
    <property type="protein sequence ID" value="MEQ2310625.1"/>
    <property type="molecule type" value="Genomic_DNA"/>
</dbReference>